<sequence>MDTVLSLRADYDAFLIDVWGVLHRGESLFEGVAEVIDELASTGARVVFLSNSSRLGTTMAESLVQLGIRRDAFDGVVSSGDVTREALERRAPELFAALGPSPRAFHLGNPAFVPWLFELGLDFTEDEREAELLVATGTVKDLDELAHARERLRPLAARNVPLVCTNPDRVVPMGEKLAIGPGAVAAEYASLGGRTFLYGKPHAPIYREALARVGVSPARVVAIGDTMETDIAGARAASIASVLVTSGVHGMELGDAPEDSAIDALVARHGAAPDAVIVRFGQRSTDG</sequence>
<reference evidence="1 2" key="1">
    <citation type="submission" date="2015-08" db="EMBL/GenBank/DDBJ databases">
        <authorList>
            <person name="Babu N.S."/>
            <person name="Beckwith C.J."/>
            <person name="Beseler K.G."/>
            <person name="Brison A."/>
            <person name="Carone J.V."/>
            <person name="Caskin T.P."/>
            <person name="Diamond M."/>
            <person name="Durham M.E."/>
            <person name="Foxe J.M."/>
            <person name="Go M."/>
            <person name="Henderson B.A."/>
            <person name="Jones I.B."/>
            <person name="McGettigan J.A."/>
            <person name="Micheletti S.J."/>
            <person name="Nasrallah M.E."/>
            <person name="Ortiz D."/>
            <person name="Piller C.R."/>
            <person name="Privatt S.R."/>
            <person name="Schneider S.L."/>
            <person name="Sharp S."/>
            <person name="Smith T.C."/>
            <person name="Stanton J.D."/>
            <person name="Ullery H.E."/>
            <person name="Wilson R.J."/>
            <person name="Serrano M.G."/>
            <person name="Buck G."/>
            <person name="Lee V."/>
            <person name="Wang Y."/>
            <person name="Carvalho R."/>
            <person name="Voegtly L."/>
            <person name="Shi R."/>
            <person name="Duckworth R."/>
            <person name="Johnson A."/>
            <person name="Loviza R."/>
            <person name="Walstead R."/>
            <person name="Shah Z."/>
            <person name="Kiflezghi M."/>
            <person name="Wade K."/>
            <person name="Ball S.L."/>
            <person name="Bradley K.W."/>
            <person name="Asai D.J."/>
            <person name="Bowman C.A."/>
            <person name="Russell D.A."/>
            <person name="Pope W.H."/>
            <person name="Jacobs-Sera D."/>
            <person name="Hendrix R.W."/>
            <person name="Hatfull G.F."/>
        </authorList>
    </citation>
    <scope>NUCLEOTIDE SEQUENCE [LARGE SCALE GENOMIC DNA]</scope>
    <source>
        <strain evidence="1 2">DSM 27648</strain>
    </source>
</reference>
<dbReference type="EMBL" id="CP012333">
    <property type="protein sequence ID" value="AKV02216.1"/>
    <property type="molecule type" value="Genomic_DNA"/>
</dbReference>
<dbReference type="PANTHER" id="PTHR19288:SF90">
    <property type="entry name" value="OS08G0542600 PROTEIN"/>
    <property type="match status" value="1"/>
</dbReference>
<dbReference type="STRING" id="1391654.AKJ09_08879"/>
<name>A0A0K1Q8W5_9BACT</name>
<dbReference type="AlphaFoldDB" id="A0A0K1Q8W5"/>
<dbReference type="GO" id="GO:0016791">
    <property type="term" value="F:phosphatase activity"/>
    <property type="evidence" value="ECO:0007669"/>
    <property type="project" value="TreeGrafter"/>
</dbReference>
<dbReference type="Proteomes" id="UP000064967">
    <property type="component" value="Chromosome"/>
</dbReference>
<dbReference type="NCBIfam" id="TIGR01460">
    <property type="entry name" value="HAD-SF-IIA"/>
    <property type="match status" value="1"/>
</dbReference>
<dbReference type="SUPFAM" id="SSF56784">
    <property type="entry name" value="HAD-like"/>
    <property type="match status" value="1"/>
</dbReference>
<dbReference type="KEGG" id="llu:AKJ09_08879"/>
<keyword evidence="2" id="KW-1185">Reference proteome</keyword>
<gene>
    <name evidence="1" type="ORF">AKJ09_08879</name>
</gene>
<dbReference type="Pfam" id="PF00702">
    <property type="entry name" value="Hydrolase"/>
    <property type="match status" value="1"/>
</dbReference>
<proteinExistence type="predicted"/>
<dbReference type="InterPro" id="IPR023214">
    <property type="entry name" value="HAD_sf"/>
</dbReference>
<dbReference type="InterPro" id="IPR006356">
    <property type="entry name" value="HAD-SF_hydro_IIA_hyp3"/>
</dbReference>
<evidence type="ECO:0000313" key="2">
    <source>
        <dbReference type="Proteomes" id="UP000064967"/>
    </source>
</evidence>
<dbReference type="Gene3D" id="3.40.50.1000">
    <property type="entry name" value="HAD superfamily/HAD-like"/>
    <property type="match status" value="2"/>
</dbReference>
<dbReference type="NCBIfam" id="TIGR01459">
    <property type="entry name" value="HAD-SF-IIA-hyp4"/>
    <property type="match status" value="1"/>
</dbReference>
<dbReference type="GO" id="GO:0005737">
    <property type="term" value="C:cytoplasm"/>
    <property type="evidence" value="ECO:0007669"/>
    <property type="project" value="TreeGrafter"/>
</dbReference>
<dbReference type="InterPro" id="IPR006357">
    <property type="entry name" value="HAD-SF_hydro_IIA"/>
</dbReference>
<evidence type="ECO:0000313" key="1">
    <source>
        <dbReference type="EMBL" id="AKV02216.1"/>
    </source>
</evidence>
<accession>A0A0K1Q8W5</accession>
<organism evidence="1 2">
    <name type="scientific">Labilithrix luteola</name>
    <dbReference type="NCBI Taxonomy" id="1391654"/>
    <lineage>
        <taxon>Bacteria</taxon>
        <taxon>Pseudomonadati</taxon>
        <taxon>Myxococcota</taxon>
        <taxon>Polyangia</taxon>
        <taxon>Polyangiales</taxon>
        <taxon>Labilitrichaceae</taxon>
        <taxon>Labilithrix</taxon>
    </lineage>
</organism>
<dbReference type="PANTHER" id="PTHR19288">
    <property type="entry name" value="4-NITROPHENYLPHOSPHATASE-RELATED"/>
    <property type="match status" value="1"/>
</dbReference>
<dbReference type="InterPro" id="IPR036412">
    <property type="entry name" value="HAD-like_sf"/>
</dbReference>
<protein>
    <submittedName>
        <fullName evidence="1">HAD superfamily protein involved in N-acetyl-glucosamine catabolism</fullName>
    </submittedName>
</protein>